<dbReference type="CDD" id="cd18094">
    <property type="entry name" value="SpoU-like_TrmL"/>
    <property type="match status" value="1"/>
</dbReference>
<feature type="domain" description="tRNA/rRNA methyltransferase SpoU type" evidence="9">
    <location>
        <begin position="2"/>
        <end position="142"/>
    </location>
</feature>
<feature type="binding site" evidence="6 7">
    <location>
        <position position="101"/>
    </location>
    <ligand>
        <name>S-adenosyl-L-methionine</name>
        <dbReference type="ChEBI" id="CHEBI:59789"/>
    </ligand>
</feature>
<dbReference type="EC" id="2.1.1.207" evidence="6"/>
<dbReference type="OrthoDB" id="9789043at2"/>
<keyword evidence="1 6" id="KW-0963">Cytoplasm</keyword>
<dbReference type="GO" id="GO:0008757">
    <property type="term" value="F:S-adenosylmethionine-dependent methyltransferase activity"/>
    <property type="evidence" value="ECO:0007669"/>
    <property type="project" value="UniProtKB-UniRule"/>
</dbReference>
<proteinExistence type="inferred from homology"/>
<comment type="subcellular location">
    <subcellularLocation>
        <location evidence="6">Cytoplasm</location>
    </subcellularLocation>
</comment>
<keyword evidence="3 6" id="KW-0808">Transferase</keyword>
<evidence type="ECO:0000313" key="11">
    <source>
        <dbReference type="Proteomes" id="UP000470384"/>
    </source>
</evidence>
<dbReference type="GO" id="GO:0003723">
    <property type="term" value="F:RNA binding"/>
    <property type="evidence" value="ECO:0007669"/>
    <property type="project" value="InterPro"/>
</dbReference>
<feature type="binding site" evidence="6 7">
    <location>
        <position position="131"/>
    </location>
    <ligand>
        <name>S-adenosyl-L-methionine</name>
        <dbReference type="ChEBI" id="CHEBI:59789"/>
    </ligand>
</feature>
<dbReference type="GeneID" id="300653901"/>
<dbReference type="InterPro" id="IPR016914">
    <property type="entry name" value="TrmL"/>
</dbReference>
<feature type="binding site" evidence="6 7">
    <location>
        <position position="121"/>
    </location>
    <ligand>
        <name>S-adenosyl-L-methionine</name>
        <dbReference type="ChEBI" id="CHEBI:59789"/>
    </ligand>
</feature>
<dbReference type="RefSeq" id="WP_160589045.1">
    <property type="nucleotide sequence ID" value="NZ_BMHN01000001.1"/>
</dbReference>
<dbReference type="Proteomes" id="UP000470384">
    <property type="component" value="Unassembled WGS sequence"/>
</dbReference>
<evidence type="ECO:0000259" key="9">
    <source>
        <dbReference type="Pfam" id="PF00588"/>
    </source>
</evidence>
<dbReference type="Gene3D" id="3.40.1280.10">
    <property type="match status" value="1"/>
</dbReference>
<dbReference type="InterPro" id="IPR029028">
    <property type="entry name" value="Alpha/beta_knot_MTases"/>
</dbReference>
<accession>A0A845QFY5</accession>
<dbReference type="GO" id="GO:0005737">
    <property type="term" value="C:cytoplasm"/>
    <property type="evidence" value="ECO:0007669"/>
    <property type="project" value="UniProtKB-SubCell"/>
</dbReference>
<dbReference type="PANTHER" id="PTHR42971:SF1">
    <property type="entry name" value="TRNA (CYTIDINE(34)-2'-O)-METHYLTRANSFERASE"/>
    <property type="match status" value="1"/>
</dbReference>
<dbReference type="GO" id="GO:0008175">
    <property type="term" value="F:tRNA methyltransferase activity"/>
    <property type="evidence" value="ECO:0007669"/>
    <property type="project" value="UniProtKB-UniRule"/>
</dbReference>
<dbReference type="Pfam" id="PF00588">
    <property type="entry name" value="SpoU_methylase"/>
    <property type="match status" value="1"/>
</dbReference>
<evidence type="ECO:0000256" key="8">
    <source>
        <dbReference type="SAM" id="MobiDB-lite"/>
    </source>
</evidence>
<comment type="catalytic activity">
    <reaction evidence="6">
        <text>cytidine(34) in tRNA + S-adenosyl-L-methionine = 2'-O-methylcytidine(34) in tRNA + S-adenosyl-L-homocysteine + H(+)</text>
        <dbReference type="Rhea" id="RHEA:43084"/>
        <dbReference type="Rhea" id="RHEA-COMP:10331"/>
        <dbReference type="Rhea" id="RHEA-COMP:10332"/>
        <dbReference type="ChEBI" id="CHEBI:15378"/>
        <dbReference type="ChEBI" id="CHEBI:57856"/>
        <dbReference type="ChEBI" id="CHEBI:59789"/>
        <dbReference type="ChEBI" id="CHEBI:74495"/>
        <dbReference type="ChEBI" id="CHEBI:82748"/>
        <dbReference type="EC" id="2.1.1.207"/>
    </reaction>
</comment>
<feature type="binding site" evidence="6 7">
    <location>
        <position position="79"/>
    </location>
    <ligand>
        <name>S-adenosyl-L-methionine</name>
        <dbReference type="ChEBI" id="CHEBI:59789"/>
    </ligand>
</feature>
<dbReference type="InterPro" id="IPR029026">
    <property type="entry name" value="tRNA_m1G_MTases_N"/>
</dbReference>
<evidence type="ECO:0000256" key="5">
    <source>
        <dbReference type="ARBA" id="ARBA00022694"/>
    </source>
</evidence>
<evidence type="ECO:0000256" key="6">
    <source>
        <dbReference type="HAMAP-Rule" id="MF_01885"/>
    </source>
</evidence>
<feature type="region of interest" description="Disordered" evidence="8">
    <location>
        <begin position="157"/>
        <end position="178"/>
    </location>
</feature>
<reference evidence="10 11" key="1">
    <citation type="journal article" date="2016" name="Int. J. Syst. Evol. Microbiol.">
        <title>Pyruvatibacter mobilis gen. nov., sp. nov., a marine bacterium from the culture broth of Picochlorum sp. 122.</title>
        <authorList>
            <person name="Wang G."/>
            <person name="Tang M."/>
            <person name="Wu H."/>
            <person name="Dai S."/>
            <person name="Li T."/>
            <person name="Chen C."/>
            <person name="He H."/>
            <person name="Fan J."/>
            <person name="Xiang W."/>
            <person name="Li X."/>
        </authorList>
    </citation>
    <scope>NUCLEOTIDE SEQUENCE [LARGE SCALE GENOMIC DNA]</scope>
    <source>
        <strain evidence="10 11">GYP-11</strain>
    </source>
</reference>
<comment type="catalytic activity">
    <reaction evidence="6">
        <text>5-carboxymethylaminomethyluridine(34) in tRNA(Leu) + S-adenosyl-L-methionine = 5-carboxymethylaminomethyl-2'-O-methyluridine(34) in tRNA(Leu) + S-adenosyl-L-homocysteine + H(+)</text>
        <dbReference type="Rhea" id="RHEA:43088"/>
        <dbReference type="Rhea" id="RHEA-COMP:10333"/>
        <dbReference type="Rhea" id="RHEA-COMP:10334"/>
        <dbReference type="ChEBI" id="CHEBI:15378"/>
        <dbReference type="ChEBI" id="CHEBI:57856"/>
        <dbReference type="ChEBI" id="CHEBI:59789"/>
        <dbReference type="ChEBI" id="CHEBI:74508"/>
        <dbReference type="ChEBI" id="CHEBI:74511"/>
        <dbReference type="EC" id="2.1.1.207"/>
    </reaction>
</comment>
<comment type="caution">
    <text evidence="10">The sequence shown here is derived from an EMBL/GenBank/DDBJ whole genome shotgun (WGS) entry which is preliminary data.</text>
</comment>
<name>A0A845QFY5_9HYPH</name>
<evidence type="ECO:0000256" key="4">
    <source>
        <dbReference type="ARBA" id="ARBA00022691"/>
    </source>
</evidence>
<keyword evidence="4 6" id="KW-0949">S-adenosyl-L-methionine</keyword>
<sequence>MRLALYEPDIPQNAGTIMRLAACMGVPVEIIEPCGFTLSDRRFRRAGMDYLDHLDLTVHPAWDAFSAAPPRHDGRLILLTTRAGTAHTDHAFVPGDTLLLGRESAGVPDHVHATADACVKIPMLDVPGLRSLNVAVAAAMVLGEALRQTGGYPPLAPANASGSGLNSPAGMKTIEEVE</sequence>
<keyword evidence="11" id="KW-1185">Reference proteome</keyword>
<protein>
    <recommendedName>
        <fullName evidence="6">tRNA (cytidine(34)-2'-O)-methyltransferase</fullName>
        <ecNumber evidence="6">2.1.1.207</ecNumber>
    </recommendedName>
    <alternativeName>
        <fullName evidence="6">tRNA (cytidine/uridine-2'-O-)-methyltransferase TrmL</fullName>
    </alternativeName>
</protein>
<comment type="similarity">
    <text evidence="6">Belongs to the class IV-like SAM-binding methyltransferase superfamily. RNA methyltransferase TrmH family. TrmL subfamily.</text>
</comment>
<dbReference type="InterPro" id="IPR001537">
    <property type="entry name" value="SpoU_MeTrfase"/>
</dbReference>
<dbReference type="HAMAP" id="MF_01885">
    <property type="entry name" value="tRNA_methyltr_TrmL"/>
    <property type="match status" value="1"/>
</dbReference>
<gene>
    <name evidence="6" type="primary">trmL</name>
    <name evidence="10" type="ORF">GTQ45_15205</name>
</gene>
<dbReference type="GO" id="GO:0002130">
    <property type="term" value="P:wobble position ribose methylation"/>
    <property type="evidence" value="ECO:0007669"/>
    <property type="project" value="TreeGrafter"/>
</dbReference>
<dbReference type="PANTHER" id="PTHR42971">
    <property type="entry name" value="TRNA (CYTIDINE(34)-2'-O)-METHYLTRANSFERASE"/>
    <property type="match status" value="1"/>
</dbReference>
<keyword evidence="2 6" id="KW-0489">Methyltransferase</keyword>
<dbReference type="EMBL" id="WXYQ01000015">
    <property type="protein sequence ID" value="NBG97084.1"/>
    <property type="molecule type" value="Genomic_DNA"/>
</dbReference>
<evidence type="ECO:0000256" key="3">
    <source>
        <dbReference type="ARBA" id="ARBA00022679"/>
    </source>
</evidence>
<organism evidence="10 11">
    <name type="scientific">Pyruvatibacter mobilis</name>
    <dbReference type="NCBI Taxonomy" id="1712261"/>
    <lineage>
        <taxon>Bacteria</taxon>
        <taxon>Pseudomonadati</taxon>
        <taxon>Pseudomonadota</taxon>
        <taxon>Alphaproteobacteria</taxon>
        <taxon>Hyphomicrobiales</taxon>
        <taxon>Parvibaculaceae</taxon>
        <taxon>Pyruvatibacter</taxon>
    </lineage>
</organism>
<comment type="subunit">
    <text evidence="6">Homodimer.</text>
</comment>
<dbReference type="AlphaFoldDB" id="A0A845QFY5"/>
<dbReference type="PIRSF" id="PIRSF029256">
    <property type="entry name" value="SpoU_TrmH_prd"/>
    <property type="match status" value="1"/>
</dbReference>
<keyword evidence="5 6" id="KW-0819">tRNA processing</keyword>
<evidence type="ECO:0000313" key="10">
    <source>
        <dbReference type="EMBL" id="NBG97084.1"/>
    </source>
</evidence>
<dbReference type="SUPFAM" id="SSF75217">
    <property type="entry name" value="alpha/beta knot"/>
    <property type="match status" value="1"/>
</dbReference>
<evidence type="ECO:0000256" key="7">
    <source>
        <dbReference type="PIRSR" id="PIRSR029256-1"/>
    </source>
</evidence>
<evidence type="ECO:0000256" key="2">
    <source>
        <dbReference type="ARBA" id="ARBA00022603"/>
    </source>
</evidence>
<comment type="function">
    <text evidence="6">Methylates the ribose at the nucleotide 34 wobble position in the two leucyl isoacceptors tRNA(Leu)(CmAA) and tRNA(Leu)(cmnm5UmAA). Catalyzes the methyl transfer from S-adenosyl-L-methionine to the 2'-OH of the wobble nucleotide.</text>
</comment>
<evidence type="ECO:0000256" key="1">
    <source>
        <dbReference type="ARBA" id="ARBA00022490"/>
    </source>
</evidence>